<feature type="domain" description="DNA mismatch repair MutH/Type II restriction enzyme Sau3AI" evidence="8">
    <location>
        <begin position="56"/>
        <end position="154"/>
    </location>
</feature>
<dbReference type="InterPro" id="IPR011337">
    <property type="entry name" value="DNA_rep_MutH/RE_typeII_Sau3AI"/>
</dbReference>
<evidence type="ECO:0000256" key="1">
    <source>
        <dbReference type="ARBA" id="ARBA00022490"/>
    </source>
</evidence>
<comment type="function">
    <text evidence="7">Sequence-specific endonuclease that cleaves unmethylated GATC sequences. It is involved in DNA mismatch repair.</text>
</comment>
<dbReference type="AlphaFoldDB" id="A0A2S9V786"/>
<gene>
    <name evidence="7" type="primary">mutH</name>
    <name evidence="9" type="ORF">C6Y40_17700</name>
</gene>
<dbReference type="GO" id="GO:0016787">
    <property type="term" value="F:hydrolase activity"/>
    <property type="evidence" value="ECO:0007669"/>
    <property type="project" value="UniProtKB-KW"/>
</dbReference>
<dbReference type="InterPro" id="IPR011335">
    <property type="entry name" value="Restrct_endonuc-II-like"/>
</dbReference>
<dbReference type="Pfam" id="PF02976">
    <property type="entry name" value="MutH"/>
    <property type="match status" value="1"/>
</dbReference>
<dbReference type="EMBL" id="PVNP01000190">
    <property type="protein sequence ID" value="PRO72284.1"/>
    <property type="molecule type" value="Genomic_DNA"/>
</dbReference>
<dbReference type="HAMAP" id="MF_00759">
    <property type="entry name" value="MutH"/>
    <property type="match status" value="1"/>
</dbReference>
<evidence type="ECO:0000256" key="2">
    <source>
        <dbReference type="ARBA" id="ARBA00022722"/>
    </source>
</evidence>
<dbReference type="GO" id="GO:0006304">
    <property type="term" value="P:DNA modification"/>
    <property type="evidence" value="ECO:0007669"/>
    <property type="project" value="InterPro"/>
</dbReference>
<keyword evidence="2 7" id="KW-0540">Nuclease</keyword>
<dbReference type="GO" id="GO:0004519">
    <property type="term" value="F:endonuclease activity"/>
    <property type="evidence" value="ECO:0007669"/>
    <property type="project" value="UniProtKB-UniRule"/>
</dbReference>
<protein>
    <recommendedName>
        <fullName evidence="7">DNA mismatch repair protein MutH</fullName>
    </recommendedName>
    <alternativeName>
        <fullName evidence="7">Methyl-directed mismatch repair protein</fullName>
    </alternativeName>
</protein>
<reference evidence="10" key="1">
    <citation type="journal article" date="2020" name="Int. J. Syst. Evol. Microbiol.">
        <title>Alteromonas alba sp. nov., a marine bacterium isolated from the seawater of the West Pacific Ocean.</title>
        <authorList>
            <person name="Sun C."/>
            <person name="Wu Y.-H."/>
            <person name="Xamxidin M."/>
            <person name="Cheng H."/>
            <person name="Xu X.-W."/>
        </authorList>
    </citation>
    <scope>NUCLEOTIDE SEQUENCE [LARGE SCALE GENOMIC DNA]</scope>
    <source>
        <strain evidence="10">190</strain>
    </source>
</reference>
<keyword evidence="5 7" id="KW-0378">Hydrolase</keyword>
<dbReference type="InterPro" id="IPR004230">
    <property type="entry name" value="DNA_mismatch_repair_MutH"/>
</dbReference>
<dbReference type="SMART" id="SM00927">
    <property type="entry name" value="MutH"/>
    <property type="match status" value="1"/>
</dbReference>
<evidence type="ECO:0000313" key="10">
    <source>
        <dbReference type="Proteomes" id="UP000238949"/>
    </source>
</evidence>
<comment type="caution">
    <text evidence="9">The sequence shown here is derived from an EMBL/GenBank/DDBJ whole genome shotgun (WGS) entry which is preliminary data.</text>
</comment>
<accession>A0A2S9V786</accession>
<keyword evidence="3 7" id="KW-0255">Endonuclease</keyword>
<sequence length="225" mass="25130">MQIPTCAPADLSELESRAQAIAGFSLGELADMAGIAIPRDFKRHKGWTGQLIETWLGATAGSKPQQDFPELGVELKTLPINQFGQPLETTYVCYAPLLLPPLITWQTSNVKNKLQCVLWVPVEGERQIPVAERRIATPFLWQPNEAQNALLQQDWEELTEMIALGKVESVTARHGDVMQLRPKAASGQVLTDALDAEGNKIKTRPRGFYLRKQFTSLILQTHFQQ</sequence>
<dbReference type="Gene3D" id="3.40.600.10">
    <property type="entry name" value="DNA mismatch repair MutH/Restriction endonuclease, type II"/>
    <property type="match status" value="1"/>
</dbReference>
<dbReference type="GO" id="GO:0003677">
    <property type="term" value="F:DNA binding"/>
    <property type="evidence" value="ECO:0007669"/>
    <property type="project" value="InterPro"/>
</dbReference>
<dbReference type="NCBIfam" id="NF003458">
    <property type="entry name" value="PRK05070.1"/>
    <property type="match status" value="1"/>
</dbReference>
<evidence type="ECO:0000256" key="6">
    <source>
        <dbReference type="ARBA" id="ARBA00023204"/>
    </source>
</evidence>
<comment type="similarity">
    <text evidence="7">Belongs to the MutH family.</text>
</comment>
<organism evidence="9 10">
    <name type="scientific">Alteromonas alba</name>
    <dbReference type="NCBI Taxonomy" id="2079529"/>
    <lineage>
        <taxon>Bacteria</taxon>
        <taxon>Pseudomonadati</taxon>
        <taxon>Pseudomonadota</taxon>
        <taxon>Gammaproteobacteria</taxon>
        <taxon>Alteromonadales</taxon>
        <taxon>Alteromonadaceae</taxon>
        <taxon>Alteromonas/Salinimonas group</taxon>
        <taxon>Alteromonas</taxon>
    </lineage>
</organism>
<dbReference type="GO" id="GO:0005737">
    <property type="term" value="C:cytoplasm"/>
    <property type="evidence" value="ECO:0007669"/>
    <property type="project" value="UniProtKB-SubCell"/>
</dbReference>
<dbReference type="OrthoDB" id="5634909at2"/>
<keyword evidence="4 7" id="KW-0227">DNA damage</keyword>
<proteinExistence type="inferred from homology"/>
<name>A0A2S9V786_9ALTE</name>
<comment type="subcellular location">
    <subcellularLocation>
        <location evidence="7">Cytoplasm</location>
    </subcellularLocation>
</comment>
<keyword evidence="6 7" id="KW-0234">DNA repair</keyword>
<evidence type="ECO:0000259" key="8">
    <source>
        <dbReference type="SMART" id="SM00927"/>
    </source>
</evidence>
<keyword evidence="10" id="KW-1185">Reference proteome</keyword>
<dbReference type="InterPro" id="IPR037057">
    <property type="entry name" value="DNA_rep_MutH/T2_RE_sf"/>
</dbReference>
<evidence type="ECO:0000256" key="7">
    <source>
        <dbReference type="HAMAP-Rule" id="MF_00759"/>
    </source>
</evidence>
<dbReference type="CDD" id="cd00583">
    <property type="entry name" value="MutH-like"/>
    <property type="match status" value="1"/>
</dbReference>
<dbReference type="SUPFAM" id="SSF52980">
    <property type="entry name" value="Restriction endonuclease-like"/>
    <property type="match status" value="1"/>
</dbReference>
<dbReference type="NCBIfam" id="TIGR02248">
    <property type="entry name" value="mutH_TIGR"/>
    <property type="match status" value="1"/>
</dbReference>
<evidence type="ECO:0000256" key="3">
    <source>
        <dbReference type="ARBA" id="ARBA00022759"/>
    </source>
</evidence>
<dbReference type="Proteomes" id="UP000238949">
    <property type="component" value="Unassembled WGS sequence"/>
</dbReference>
<keyword evidence="1 7" id="KW-0963">Cytoplasm</keyword>
<evidence type="ECO:0000256" key="5">
    <source>
        <dbReference type="ARBA" id="ARBA00022801"/>
    </source>
</evidence>
<evidence type="ECO:0000256" key="4">
    <source>
        <dbReference type="ARBA" id="ARBA00022763"/>
    </source>
</evidence>
<evidence type="ECO:0000313" key="9">
    <source>
        <dbReference type="EMBL" id="PRO72284.1"/>
    </source>
</evidence>
<dbReference type="GO" id="GO:0006298">
    <property type="term" value="P:mismatch repair"/>
    <property type="evidence" value="ECO:0007669"/>
    <property type="project" value="UniProtKB-UniRule"/>
</dbReference>